<feature type="coiled-coil region" evidence="1">
    <location>
        <begin position="40"/>
        <end position="67"/>
    </location>
</feature>
<reference evidence="3" key="1">
    <citation type="journal article" date="2022" name="Environ. Microbiol.">
        <title>Geoalkalibacter halelectricus SAP #1 sp. nov. possessing extracellular electron transfer and mineral#reducing capabilities from a haloalkaline environment.</title>
        <authorList>
            <person name="Yadav S."/>
            <person name="Singh R."/>
            <person name="Sundharam S.S."/>
            <person name="Chaudhary S."/>
            <person name="Krishnamurthi S."/>
            <person name="Patil S.A."/>
        </authorList>
    </citation>
    <scope>NUCLEOTIDE SEQUENCE</scope>
    <source>
        <strain evidence="3">SAP-1</strain>
    </source>
</reference>
<sequence>MKLNLNLADRIYVHRRALFAAYVAMATILLVMLVVSLVLFARARGEIADLEQRLGELRERVAVHDDSDVGDLSPAAQRQLLSDIAFANAILERDNFRWTQLLDRLEELVPEGVSIRSILPDHRTGSLNLTVVARGLSEMTAFLDQLMASEHLGGVYLLRQEKTTVTDFAGREREALQFSLTLGEAF</sequence>
<keyword evidence="1" id="KW-0175">Coiled coil</keyword>
<protein>
    <submittedName>
        <fullName evidence="3">PilN domain-containing protein</fullName>
    </submittedName>
</protein>
<name>A0ABY5ZR65_9BACT</name>
<evidence type="ECO:0000313" key="4">
    <source>
        <dbReference type="Proteomes" id="UP001060414"/>
    </source>
</evidence>
<keyword evidence="2" id="KW-0472">Membrane</keyword>
<evidence type="ECO:0000256" key="1">
    <source>
        <dbReference type="SAM" id="Coils"/>
    </source>
</evidence>
<dbReference type="Proteomes" id="UP001060414">
    <property type="component" value="Chromosome"/>
</dbReference>
<feature type="transmembrane region" description="Helical" evidence="2">
    <location>
        <begin position="20"/>
        <end position="41"/>
    </location>
</feature>
<keyword evidence="4" id="KW-1185">Reference proteome</keyword>
<gene>
    <name evidence="3" type="ORF">L9S41_07200</name>
</gene>
<evidence type="ECO:0000256" key="2">
    <source>
        <dbReference type="SAM" id="Phobius"/>
    </source>
</evidence>
<dbReference type="RefSeq" id="WP_260749549.1">
    <property type="nucleotide sequence ID" value="NZ_CP092109.1"/>
</dbReference>
<proteinExistence type="predicted"/>
<organism evidence="3 4">
    <name type="scientific">Geoalkalibacter halelectricus</name>
    <dbReference type="NCBI Taxonomy" id="2847045"/>
    <lineage>
        <taxon>Bacteria</taxon>
        <taxon>Pseudomonadati</taxon>
        <taxon>Thermodesulfobacteriota</taxon>
        <taxon>Desulfuromonadia</taxon>
        <taxon>Desulfuromonadales</taxon>
        <taxon>Geoalkalibacteraceae</taxon>
        <taxon>Geoalkalibacter</taxon>
    </lineage>
</organism>
<accession>A0ABY5ZR65</accession>
<dbReference type="Pfam" id="PF05137">
    <property type="entry name" value="PilN"/>
    <property type="match status" value="1"/>
</dbReference>
<dbReference type="EMBL" id="CP092109">
    <property type="protein sequence ID" value="UWZ81176.1"/>
    <property type="molecule type" value="Genomic_DNA"/>
</dbReference>
<keyword evidence="2" id="KW-0812">Transmembrane</keyword>
<evidence type="ECO:0000313" key="3">
    <source>
        <dbReference type="EMBL" id="UWZ81176.1"/>
    </source>
</evidence>
<keyword evidence="2" id="KW-1133">Transmembrane helix</keyword>
<dbReference type="InterPro" id="IPR007813">
    <property type="entry name" value="PilN"/>
</dbReference>